<dbReference type="PROSITE" id="PS00512">
    <property type="entry name" value="ALPHA_GALACTOSIDASE"/>
    <property type="match status" value="1"/>
</dbReference>
<comment type="catalytic activity">
    <reaction evidence="5">
        <text>Hydrolysis of terminal, non-reducing alpha-D-galactose residues in alpha-D-galactosides, including galactose oligosaccharides, galactomannans and galactolipids.</text>
        <dbReference type="EC" id="3.2.1.22"/>
    </reaction>
</comment>
<dbReference type="Gene3D" id="2.80.10.50">
    <property type="match status" value="4"/>
</dbReference>
<comment type="caution">
    <text evidence="7">The sequence shown here is derived from an EMBL/GenBank/DDBJ whole genome shotgun (WGS) entry which is preliminary data.</text>
</comment>
<dbReference type="CDD" id="cd00161">
    <property type="entry name" value="beta-trefoil_Ricin-like"/>
    <property type="match status" value="3"/>
</dbReference>
<evidence type="ECO:0000313" key="8">
    <source>
        <dbReference type="Proteomes" id="UP000730482"/>
    </source>
</evidence>
<dbReference type="EMBL" id="JAAFYZ010000094">
    <property type="protein sequence ID" value="MBS2550173.1"/>
    <property type="molecule type" value="Genomic_DNA"/>
</dbReference>
<dbReference type="InterPro" id="IPR041233">
    <property type="entry name" value="Melibiase_C"/>
</dbReference>
<dbReference type="Pfam" id="PF16499">
    <property type="entry name" value="Melibiase_2"/>
    <property type="match status" value="2"/>
</dbReference>
<dbReference type="PANTHER" id="PTHR11452">
    <property type="entry name" value="ALPHA-GALACTOSIDASE/ALPHA-N-ACETYLGALACTOSAMINIDASE"/>
    <property type="match status" value="1"/>
</dbReference>
<dbReference type="InterPro" id="IPR002241">
    <property type="entry name" value="Glyco_hydro_27"/>
</dbReference>
<evidence type="ECO:0000256" key="5">
    <source>
        <dbReference type="RuleBase" id="RU361168"/>
    </source>
</evidence>
<keyword evidence="8" id="KW-1185">Reference proteome</keyword>
<sequence>MTTSSPARPHRHRFLAVLLALALSFFVVDGHQARAHAQANGAATTPLMGWSSWSFLRNHPTEAAMKAQALAMSTSGLVNAGYKYINLDDFWYLDPQTTVDAYGRWVTDSTPFPDGMANLGSYIHGLGEKFGMYLTPGIPVAAYNQNTPIQGTSFHARDIVSNTSGYEANYNFGSGRMYFIDYTKNPAAAQAFLNSWADELAGYGIDYLKIDGVSPNDGDTQAVADVQHWSAALNQTGRTIHLELSNSLTPANASSWQQYSNGWRIDGDVECYCGTNGSPYPLTDWNNVSGRFSDVVPWIGKGIKGGWNDLDSVEVGNGADDGLTLDERKTQLTLWAIENSNLTLGVDLTNLDSTDLGLLTNPEVSAVDQNGHPARAVDRTTSQQAWYAPNGDGSYTVALFNLSGSAATAAVNWQDIGFTGSAATVHDDWSHTDLGGFASGYSVQLPAHGSTLLKVTPTGSVGSTAMSYDIVNTNSGLNLATSGTSIVQQSADNGLDQEWQLVPLGDGSYKVLNRTSHLQLAAPSSAQGAQLTQEADDSATDTRWRLTANGSGGYTLKSSADGLLADVSGASTSAGAPVIQWPSNGGANQQWTLVPVPDPNVAYRVENLATGGRLDVDNDSTADGATLLQYSDNGRSDQRWTFTKQANGAYTIVNSNSGKLVNIPGPTTAAGTQLIQFSADGNSNSQWTLVDDGPGAIGLKSVYDSQLIDVTNSETAPGTAVIQWTADGGVNQEWSLVP</sequence>
<dbReference type="PROSITE" id="PS50231">
    <property type="entry name" value="RICIN_B_LECTIN"/>
    <property type="match status" value="2"/>
</dbReference>
<dbReference type="Gene3D" id="3.20.20.70">
    <property type="entry name" value="Aldolase class I"/>
    <property type="match status" value="1"/>
</dbReference>
<dbReference type="SMART" id="SM00458">
    <property type="entry name" value="RICIN"/>
    <property type="match status" value="2"/>
</dbReference>
<keyword evidence="5" id="KW-1015">Disulfide bond</keyword>
<organism evidence="7 8">
    <name type="scientific">Catenulispora pinistramenti</name>
    <dbReference type="NCBI Taxonomy" id="2705254"/>
    <lineage>
        <taxon>Bacteria</taxon>
        <taxon>Bacillati</taxon>
        <taxon>Actinomycetota</taxon>
        <taxon>Actinomycetes</taxon>
        <taxon>Catenulisporales</taxon>
        <taxon>Catenulisporaceae</taxon>
        <taxon>Catenulispora</taxon>
    </lineage>
</organism>
<evidence type="ECO:0000256" key="4">
    <source>
        <dbReference type="ARBA" id="ARBA00023295"/>
    </source>
</evidence>
<evidence type="ECO:0000256" key="3">
    <source>
        <dbReference type="ARBA" id="ARBA00022801"/>
    </source>
</evidence>
<reference evidence="7 8" key="1">
    <citation type="submission" date="2020-02" db="EMBL/GenBank/DDBJ databases">
        <title>Acidophilic actinobacteria isolated from forest soil.</title>
        <authorList>
            <person name="Golinska P."/>
        </authorList>
    </citation>
    <scope>NUCLEOTIDE SEQUENCE [LARGE SCALE GENOMIC DNA]</scope>
    <source>
        <strain evidence="7 8">NL8</strain>
    </source>
</reference>
<dbReference type="EC" id="3.2.1.22" evidence="5"/>
<dbReference type="InterPro" id="IPR000111">
    <property type="entry name" value="Glyco_hydro_27/36_CS"/>
</dbReference>
<dbReference type="Gene3D" id="2.60.40.1180">
    <property type="entry name" value="Golgi alpha-mannosidase II"/>
    <property type="match status" value="1"/>
</dbReference>
<dbReference type="InterPro" id="IPR035992">
    <property type="entry name" value="Ricin_B-like_lectins"/>
</dbReference>
<dbReference type="InterPro" id="IPR017853">
    <property type="entry name" value="GH"/>
</dbReference>
<evidence type="ECO:0000259" key="6">
    <source>
        <dbReference type="SMART" id="SM00458"/>
    </source>
</evidence>
<feature type="domain" description="Ricin B lectin" evidence="6">
    <location>
        <begin position="600"/>
        <end position="737"/>
    </location>
</feature>
<dbReference type="PANTHER" id="PTHR11452:SF75">
    <property type="entry name" value="ALPHA-GALACTOSIDASE MEL1"/>
    <property type="match status" value="1"/>
</dbReference>
<evidence type="ECO:0000313" key="7">
    <source>
        <dbReference type="EMBL" id="MBS2550173.1"/>
    </source>
</evidence>
<dbReference type="InterPro" id="IPR000772">
    <property type="entry name" value="Ricin_B_lectin"/>
</dbReference>
<proteinExistence type="inferred from homology"/>
<protein>
    <recommendedName>
        <fullName evidence="5">Alpha-galactosidase</fullName>
        <ecNumber evidence="5">3.2.1.22</ecNumber>
    </recommendedName>
    <alternativeName>
        <fullName evidence="5">Melibiase</fullName>
    </alternativeName>
</protein>
<name>A0ABS5KVV3_9ACTN</name>
<dbReference type="Proteomes" id="UP000730482">
    <property type="component" value="Unassembled WGS sequence"/>
</dbReference>
<dbReference type="InterPro" id="IPR013785">
    <property type="entry name" value="Aldolase_TIM"/>
</dbReference>
<dbReference type="SUPFAM" id="SSF51445">
    <property type="entry name" value="(Trans)glycosidases"/>
    <property type="match status" value="1"/>
</dbReference>
<dbReference type="PRINTS" id="PR00740">
    <property type="entry name" value="GLHYDRLASE27"/>
</dbReference>
<dbReference type="SUPFAM" id="SSF50370">
    <property type="entry name" value="Ricin B-like lectins"/>
    <property type="match status" value="2"/>
</dbReference>
<dbReference type="Pfam" id="PF14200">
    <property type="entry name" value="RicinB_lectin_2"/>
    <property type="match status" value="3"/>
</dbReference>
<gene>
    <name evidence="7" type="ORF">KGQ19_25220</name>
</gene>
<evidence type="ECO:0000256" key="2">
    <source>
        <dbReference type="ARBA" id="ARBA00022729"/>
    </source>
</evidence>
<dbReference type="SUPFAM" id="SSF51011">
    <property type="entry name" value="Glycosyl hydrolase domain"/>
    <property type="match status" value="1"/>
</dbReference>
<evidence type="ECO:0000256" key="1">
    <source>
        <dbReference type="ARBA" id="ARBA00009743"/>
    </source>
</evidence>
<keyword evidence="3 5" id="KW-0378">Hydrolase</keyword>
<feature type="domain" description="Ricin B lectin" evidence="6">
    <location>
        <begin position="468"/>
        <end position="594"/>
    </location>
</feature>
<comment type="similarity">
    <text evidence="1 5">Belongs to the glycosyl hydrolase 27 family.</text>
</comment>
<keyword evidence="2" id="KW-0732">Signal</keyword>
<dbReference type="RefSeq" id="WP_212012453.1">
    <property type="nucleotide sequence ID" value="NZ_JAAFYZ010000094.1"/>
</dbReference>
<dbReference type="CDD" id="cd14792">
    <property type="entry name" value="GH27"/>
    <property type="match status" value="1"/>
</dbReference>
<keyword evidence="4 5" id="KW-0326">Glycosidase</keyword>
<accession>A0ABS5KVV3</accession>
<dbReference type="Pfam" id="PF17801">
    <property type="entry name" value="Melibiase_C"/>
    <property type="match status" value="1"/>
</dbReference>
<dbReference type="InterPro" id="IPR013780">
    <property type="entry name" value="Glyco_hydro_b"/>
</dbReference>